<sequence>MTGPDGETADKTRTDRDPFLIHDGIDHAGLRYFLDIEPLERRSRPANWRVRRHSHAALAQIFVLASGGGLIELDGVSQDFLAPGFIWVPAGAPHSLAYHPRTHGHVITVGLGHLVALADRTRTIAPLQAGPRPVATDIAEFDRIVALSQIQPKIEDALSDTVRNATAQIILATVCRLLHAADTPPPTRRDAALVLAFRTLIERDFTAHATLETYLATLNTTERTLRRACIRVSQQTPKDIIQSRIAAEARRLLLFSGLSAAQIAARLGFSDPAYFSRWFRAREGVTIRAFRQERQTG</sequence>
<dbReference type="PROSITE" id="PS01124">
    <property type="entry name" value="HTH_ARAC_FAMILY_2"/>
    <property type="match status" value="1"/>
</dbReference>
<dbReference type="Proteomes" id="UP000530320">
    <property type="component" value="Unassembled WGS sequence"/>
</dbReference>
<evidence type="ECO:0000313" key="6">
    <source>
        <dbReference type="EMBL" id="MBB2193935.1"/>
    </source>
</evidence>
<dbReference type="Gene3D" id="2.60.120.10">
    <property type="entry name" value="Jelly Rolls"/>
    <property type="match status" value="1"/>
</dbReference>
<keyword evidence="1" id="KW-0805">Transcription regulation</keyword>
<keyword evidence="9" id="KW-1185">Reference proteome</keyword>
<evidence type="ECO:0000256" key="1">
    <source>
        <dbReference type="ARBA" id="ARBA00023015"/>
    </source>
</evidence>
<name>A0A7W4JXC2_9PROT</name>
<proteinExistence type="predicted"/>
<dbReference type="EMBL" id="JABEQO010000010">
    <property type="protein sequence ID" value="MBB2164799.1"/>
    <property type="molecule type" value="Genomic_DNA"/>
</dbReference>
<evidence type="ECO:0000256" key="3">
    <source>
        <dbReference type="ARBA" id="ARBA00023163"/>
    </source>
</evidence>
<comment type="caution">
    <text evidence="7">The sequence shown here is derived from an EMBL/GenBank/DDBJ whole genome shotgun (WGS) entry which is preliminary data.</text>
</comment>
<keyword evidence="3" id="KW-0804">Transcription</keyword>
<dbReference type="PANTHER" id="PTHR43280:SF32">
    <property type="entry name" value="TRANSCRIPTIONAL REGULATORY PROTEIN"/>
    <property type="match status" value="1"/>
</dbReference>
<evidence type="ECO:0000259" key="4">
    <source>
        <dbReference type="PROSITE" id="PS01124"/>
    </source>
</evidence>
<evidence type="ECO:0000313" key="10">
    <source>
        <dbReference type="Proteomes" id="UP000561077"/>
    </source>
</evidence>
<dbReference type="InterPro" id="IPR009057">
    <property type="entry name" value="Homeodomain-like_sf"/>
</dbReference>
<dbReference type="Proteomes" id="UP000561077">
    <property type="component" value="Unassembled WGS sequence"/>
</dbReference>
<dbReference type="InterPro" id="IPR011051">
    <property type="entry name" value="RmlC_Cupin_sf"/>
</dbReference>
<dbReference type="GO" id="GO:0043565">
    <property type="term" value="F:sequence-specific DNA binding"/>
    <property type="evidence" value="ECO:0007669"/>
    <property type="project" value="InterPro"/>
</dbReference>
<dbReference type="GO" id="GO:0003700">
    <property type="term" value="F:DNA-binding transcription factor activity"/>
    <property type="evidence" value="ECO:0007669"/>
    <property type="project" value="InterPro"/>
</dbReference>
<keyword evidence="2" id="KW-0238">DNA-binding</keyword>
<accession>A0A7W4JXC2</accession>
<dbReference type="EMBL" id="JABEQN010000010">
    <property type="protein sequence ID" value="MBB2193935.1"/>
    <property type="molecule type" value="Genomic_DNA"/>
</dbReference>
<gene>
    <name evidence="6" type="ORF">HLH25_09825</name>
    <name evidence="5" type="ORF">HLH26_09645</name>
    <name evidence="7" type="ORF">HLH44_02390</name>
</gene>
<dbReference type="InterPro" id="IPR018060">
    <property type="entry name" value="HTH_AraC"/>
</dbReference>
<dbReference type="Pfam" id="PF12833">
    <property type="entry name" value="HTH_18"/>
    <property type="match status" value="1"/>
</dbReference>
<evidence type="ECO:0000313" key="7">
    <source>
        <dbReference type="EMBL" id="MBB2196322.1"/>
    </source>
</evidence>
<protein>
    <submittedName>
        <fullName evidence="7">Helix-turn-helix domain-containing protein</fullName>
    </submittedName>
</protein>
<dbReference type="EMBL" id="JABEQP010000001">
    <property type="protein sequence ID" value="MBB2196322.1"/>
    <property type="molecule type" value="Genomic_DNA"/>
</dbReference>
<dbReference type="SUPFAM" id="SSF46689">
    <property type="entry name" value="Homeodomain-like"/>
    <property type="match status" value="1"/>
</dbReference>
<evidence type="ECO:0000313" key="5">
    <source>
        <dbReference type="EMBL" id="MBB2164799.1"/>
    </source>
</evidence>
<dbReference type="SUPFAM" id="SSF51182">
    <property type="entry name" value="RmlC-like cupins"/>
    <property type="match status" value="1"/>
</dbReference>
<dbReference type="SMART" id="SM00342">
    <property type="entry name" value="HTH_ARAC"/>
    <property type="match status" value="1"/>
</dbReference>
<dbReference type="AlphaFoldDB" id="A0A7W4JXC2"/>
<organism evidence="7 8">
    <name type="scientific">Gluconacetobacter dulcium</name>
    <dbReference type="NCBI Taxonomy" id="2729096"/>
    <lineage>
        <taxon>Bacteria</taxon>
        <taxon>Pseudomonadati</taxon>
        <taxon>Pseudomonadota</taxon>
        <taxon>Alphaproteobacteria</taxon>
        <taxon>Acetobacterales</taxon>
        <taxon>Acetobacteraceae</taxon>
        <taxon>Gluconacetobacter</taxon>
    </lineage>
</organism>
<feature type="domain" description="HTH araC/xylS-type" evidence="4">
    <location>
        <begin position="195"/>
        <end position="293"/>
    </location>
</feature>
<evidence type="ECO:0000313" key="9">
    <source>
        <dbReference type="Proteomes" id="UP000540490"/>
    </source>
</evidence>
<dbReference type="InterPro" id="IPR014710">
    <property type="entry name" value="RmlC-like_jellyroll"/>
</dbReference>
<reference evidence="8 9" key="1">
    <citation type="submission" date="2020-04" db="EMBL/GenBank/DDBJ databases">
        <title>Description of novel Gluconacetobacter.</title>
        <authorList>
            <person name="Sombolestani A."/>
        </authorList>
    </citation>
    <scope>NUCLEOTIDE SEQUENCE [LARGE SCALE GENOMIC DNA]</scope>
    <source>
        <strain evidence="6 9">LMG 1728</strain>
        <strain evidence="5 10">LMG 1731</strain>
        <strain evidence="7 8">LMG 22058</strain>
    </source>
</reference>
<evidence type="ECO:0000256" key="2">
    <source>
        <dbReference type="ARBA" id="ARBA00023125"/>
    </source>
</evidence>
<dbReference type="PANTHER" id="PTHR43280">
    <property type="entry name" value="ARAC-FAMILY TRANSCRIPTIONAL REGULATOR"/>
    <property type="match status" value="1"/>
</dbReference>
<evidence type="ECO:0000313" key="8">
    <source>
        <dbReference type="Proteomes" id="UP000530320"/>
    </source>
</evidence>
<dbReference type="RefSeq" id="WP_182973883.1">
    <property type="nucleotide sequence ID" value="NZ_JABEQN010000010.1"/>
</dbReference>
<dbReference type="Proteomes" id="UP000540490">
    <property type="component" value="Unassembled WGS sequence"/>
</dbReference>
<dbReference type="Gene3D" id="1.10.10.60">
    <property type="entry name" value="Homeodomain-like"/>
    <property type="match status" value="1"/>
</dbReference>